<name>A0A5J5CS44_9PERO</name>
<sequence length="116" mass="12936">MCVCLPCVIKESKQRRPGGRRVMQSKEAKERTQGRQEGREGREEGGIVASGDPALQECADGHVPHSLGPTIIFLVQTGRSHCRLEARIHSRSSSKVLFWVRATQCSQAPTQARWVR</sequence>
<feature type="compositionally biased region" description="Basic and acidic residues" evidence="1">
    <location>
        <begin position="24"/>
        <end position="45"/>
    </location>
</feature>
<dbReference type="AlphaFoldDB" id="A0A5J5CS44"/>
<feature type="region of interest" description="Disordered" evidence="1">
    <location>
        <begin position="15"/>
        <end position="48"/>
    </location>
</feature>
<evidence type="ECO:0000313" key="2">
    <source>
        <dbReference type="EMBL" id="KAA8583365.1"/>
    </source>
</evidence>
<organism evidence="2 3">
    <name type="scientific">Etheostoma spectabile</name>
    <name type="common">orangethroat darter</name>
    <dbReference type="NCBI Taxonomy" id="54343"/>
    <lineage>
        <taxon>Eukaryota</taxon>
        <taxon>Metazoa</taxon>
        <taxon>Chordata</taxon>
        <taxon>Craniata</taxon>
        <taxon>Vertebrata</taxon>
        <taxon>Euteleostomi</taxon>
        <taxon>Actinopterygii</taxon>
        <taxon>Neopterygii</taxon>
        <taxon>Teleostei</taxon>
        <taxon>Neoteleostei</taxon>
        <taxon>Acanthomorphata</taxon>
        <taxon>Eupercaria</taxon>
        <taxon>Perciformes</taxon>
        <taxon>Percoidei</taxon>
        <taxon>Percidae</taxon>
        <taxon>Etheostomatinae</taxon>
        <taxon>Etheostoma</taxon>
    </lineage>
</organism>
<accession>A0A5J5CS44</accession>
<reference evidence="2 3" key="1">
    <citation type="submission" date="2019-08" db="EMBL/GenBank/DDBJ databases">
        <title>A chromosome-level genome assembly, high-density linkage maps, and genome scans reveal the genomic architecture of hybrid incompatibilities underlying speciation via character displacement in darters (Percidae: Etheostominae).</title>
        <authorList>
            <person name="Moran R.L."/>
            <person name="Catchen J.M."/>
            <person name="Fuller R.C."/>
        </authorList>
    </citation>
    <scope>NUCLEOTIDE SEQUENCE [LARGE SCALE GENOMIC DNA]</scope>
    <source>
        <strain evidence="2">EspeVRDwgs_2016</strain>
        <tissue evidence="2">Muscle</tissue>
    </source>
</reference>
<protein>
    <submittedName>
        <fullName evidence="2">Uncharacterized protein</fullName>
    </submittedName>
</protein>
<keyword evidence="3" id="KW-1185">Reference proteome</keyword>
<evidence type="ECO:0000313" key="3">
    <source>
        <dbReference type="Proteomes" id="UP000327493"/>
    </source>
</evidence>
<dbReference type="EMBL" id="VOFY01000018">
    <property type="protein sequence ID" value="KAA8583365.1"/>
    <property type="molecule type" value="Genomic_DNA"/>
</dbReference>
<evidence type="ECO:0000256" key="1">
    <source>
        <dbReference type="SAM" id="MobiDB-lite"/>
    </source>
</evidence>
<proteinExistence type="predicted"/>
<dbReference type="Proteomes" id="UP000327493">
    <property type="component" value="Chromosome 18"/>
</dbReference>
<comment type="caution">
    <text evidence="2">The sequence shown here is derived from an EMBL/GenBank/DDBJ whole genome shotgun (WGS) entry which is preliminary data.</text>
</comment>
<gene>
    <name evidence="2" type="ORF">FQN60_015911</name>
</gene>